<gene>
    <name evidence="3" type="ORF">BDW02DRAFT_575012</name>
</gene>
<dbReference type="PANTHER" id="PTHR37490">
    <property type="entry name" value="EXPRESSED PROTEIN"/>
    <property type="match status" value="1"/>
</dbReference>
<reference evidence="3" key="1">
    <citation type="submission" date="2020-01" db="EMBL/GenBank/DDBJ databases">
        <authorList>
            <consortium name="DOE Joint Genome Institute"/>
            <person name="Haridas S."/>
            <person name="Albert R."/>
            <person name="Binder M."/>
            <person name="Bloem J."/>
            <person name="Labutti K."/>
            <person name="Salamov A."/>
            <person name="Andreopoulos B."/>
            <person name="Baker S.E."/>
            <person name="Barry K."/>
            <person name="Bills G."/>
            <person name="Bluhm B.H."/>
            <person name="Cannon C."/>
            <person name="Castanera R."/>
            <person name="Culley D.E."/>
            <person name="Daum C."/>
            <person name="Ezra D."/>
            <person name="Gonzalez J.B."/>
            <person name="Henrissat B."/>
            <person name="Kuo A."/>
            <person name="Liang C."/>
            <person name="Lipzen A."/>
            <person name="Lutzoni F."/>
            <person name="Magnuson J."/>
            <person name="Mondo S."/>
            <person name="Nolan M."/>
            <person name="Ohm R."/>
            <person name="Pangilinan J."/>
            <person name="Park H.-J."/>
            <person name="Ramirez L."/>
            <person name="Alfaro M."/>
            <person name="Sun H."/>
            <person name="Tritt A."/>
            <person name="Yoshinaga Y."/>
            <person name="Zwiers L.-H."/>
            <person name="Turgeon B.G."/>
            <person name="Goodwin S.B."/>
            <person name="Spatafora J.W."/>
            <person name="Crous P.W."/>
            <person name="Grigoriev I.V."/>
        </authorList>
    </citation>
    <scope>NUCLEOTIDE SEQUENCE</scope>
    <source>
        <strain evidence="3">P77</strain>
    </source>
</reference>
<keyword evidence="4" id="KW-1185">Reference proteome</keyword>
<evidence type="ECO:0000313" key="4">
    <source>
        <dbReference type="Proteomes" id="UP000800040"/>
    </source>
</evidence>
<dbReference type="Pfam" id="PF11913">
    <property type="entry name" value="DUF3431"/>
    <property type="match status" value="1"/>
</dbReference>
<evidence type="ECO:0000256" key="2">
    <source>
        <dbReference type="SAM" id="Phobius"/>
    </source>
</evidence>
<keyword evidence="2" id="KW-1133">Transmembrane helix</keyword>
<dbReference type="OrthoDB" id="426718at2759"/>
<feature type="transmembrane region" description="Helical" evidence="2">
    <location>
        <begin position="12"/>
        <end position="32"/>
    </location>
</feature>
<keyword evidence="2" id="KW-0812">Transmembrane</keyword>
<sequence length="360" mass="41213">MKRAWLTSNLRTYYRRLIVVSTVITFTLYFPLFRGQHSSEDGLVRPTNEQPSTPDPLSGGISSVTLVVSSKSSEHTEWIASNFPNTTTAIYVVDSKEPRLLLKTPMNKGNEAMVYLTYIIDHYNNLPDIAIFIHAHLQSKHTDDLLGNSMVESLQRLCLPKVQSDGYFNLRCNWKPGGCPQYLNLRDLSLSASEGSVQAQTLKKAWSELFPEVEELPEWVGQPYGGQFAASRDAIRKIPLQSWVLWRDWLVNTNLTDYHSGRVWEYTWQFVLAGKATCCLNMYGCYCERYGVCFDSDKAFEDWTKQGEQLEEKFSKYLRMQPIGGKAIEMKMKLMKERDALDKVLKEAKNRGDEVRGSSL</sequence>
<dbReference type="Proteomes" id="UP000800040">
    <property type="component" value="Unassembled WGS sequence"/>
</dbReference>
<accession>A0A6A5K4B9</accession>
<proteinExistence type="predicted"/>
<evidence type="ECO:0000313" key="3">
    <source>
        <dbReference type="EMBL" id="KAF1828263.1"/>
    </source>
</evidence>
<dbReference type="EMBL" id="ML975592">
    <property type="protein sequence ID" value="KAF1828263.1"/>
    <property type="molecule type" value="Genomic_DNA"/>
</dbReference>
<dbReference type="AlphaFoldDB" id="A0A6A5K4B9"/>
<keyword evidence="2" id="KW-0472">Membrane</keyword>
<protein>
    <submittedName>
        <fullName evidence="3">Uncharacterized protein</fullName>
    </submittedName>
</protein>
<dbReference type="InterPro" id="IPR021838">
    <property type="entry name" value="DUF3431"/>
</dbReference>
<name>A0A6A5K4B9_9PLEO</name>
<evidence type="ECO:0000256" key="1">
    <source>
        <dbReference type="SAM" id="MobiDB-lite"/>
    </source>
</evidence>
<organism evidence="3 4">
    <name type="scientific">Decorospora gaudefroyi</name>
    <dbReference type="NCBI Taxonomy" id="184978"/>
    <lineage>
        <taxon>Eukaryota</taxon>
        <taxon>Fungi</taxon>
        <taxon>Dikarya</taxon>
        <taxon>Ascomycota</taxon>
        <taxon>Pezizomycotina</taxon>
        <taxon>Dothideomycetes</taxon>
        <taxon>Pleosporomycetidae</taxon>
        <taxon>Pleosporales</taxon>
        <taxon>Pleosporineae</taxon>
        <taxon>Pleosporaceae</taxon>
        <taxon>Decorospora</taxon>
    </lineage>
</organism>
<dbReference type="PANTHER" id="PTHR37490:SF3">
    <property type="entry name" value="DUF3431 DOMAIN CONTAINING PROTEIN"/>
    <property type="match status" value="1"/>
</dbReference>
<feature type="region of interest" description="Disordered" evidence="1">
    <location>
        <begin position="41"/>
        <end position="60"/>
    </location>
</feature>